<proteinExistence type="predicted"/>
<dbReference type="Gene3D" id="1.10.1240.10">
    <property type="entry name" value="Methionine synthase domain"/>
    <property type="match status" value="1"/>
</dbReference>
<dbReference type="InterPro" id="IPR036724">
    <property type="entry name" value="Cobalamin-bd_sf"/>
</dbReference>
<protein>
    <submittedName>
        <fullName evidence="5">Putative transcriptional regulator, MerR family</fullName>
    </submittedName>
</protein>
<dbReference type="SUPFAM" id="SSF46955">
    <property type="entry name" value="Putative DNA-binding domain"/>
    <property type="match status" value="1"/>
</dbReference>
<dbReference type="Gene3D" id="3.40.50.280">
    <property type="entry name" value="Cobalamin-binding domain"/>
    <property type="match status" value="1"/>
</dbReference>
<dbReference type="PANTHER" id="PTHR30204">
    <property type="entry name" value="REDOX-CYCLING DRUG-SENSING TRANSCRIPTIONAL ACTIVATOR SOXR"/>
    <property type="match status" value="1"/>
</dbReference>
<dbReference type="SUPFAM" id="SSF52242">
    <property type="entry name" value="Cobalamin (vitamin B12)-binding domain"/>
    <property type="match status" value="1"/>
</dbReference>
<dbReference type="GO" id="GO:0031419">
    <property type="term" value="F:cobalamin binding"/>
    <property type="evidence" value="ECO:0007669"/>
    <property type="project" value="InterPro"/>
</dbReference>
<evidence type="ECO:0000256" key="3">
    <source>
        <dbReference type="ARBA" id="ARBA00023163"/>
    </source>
</evidence>
<keyword evidence="1" id="KW-0805">Transcription regulation</keyword>
<accession>A0A1S7LEU0</accession>
<organism evidence="5">
    <name type="scientific">Magnetococcus massalia (strain MO-1)</name>
    <dbReference type="NCBI Taxonomy" id="451514"/>
    <lineage>
        <taxon>Bacteria</taxon>
        <taxon>Pseudomonadati</taxon>
        <taxon>Pseudomonadota</taxon>
        <taxon>Magnetococcia</taxon>
        <taxon>Magnetococcales</taxon>
        <taxon>Magnetococcaceae</taxon>
        <taxon>Magnetococcus</taxon>
    </lineage>
</organism>
<keyword evidence="2" id="KW-0238">DNA-binding</keyword>
<dbReference type="GO" id="GO:0003677">
    <property type="term" value="F:DNA binding"/>
    <property type="evidence" value="ECO:0007669"/>
    <property type="project" value="UniProtKB-KW"/>
</dbReference>
<dbReference type="CDD" id="cd01104">
    <property type="entry name" value="HTH_MlrA-CarA"/>
    <property type="match status" value="1"/>
</dbReference>
<name>A0A1S7LEU0_MAGMO</name>
<dbReference type="InterPro" id="IPR000551">
    <property type="entry name" value="MerR-type_HTH_dom"/>
</dbReference>
<keyword evidence="3" id="KW-0804">Transcription</keyword>
<dbReference type="SMART" id="SM00422">
    <property type="entry name" value="HTH_MERR"/>
    <property type="match status" value="1"/>
</dbReference>
<evidence type="ECO:0000313" key="5">
    <source>
        <dbReference type="EMBL" id="CRH04316.1"/>
    </source>
</evidence>
<dbReference type="InterPro" id="IPR009061">
    <property type="entry name" value="DNA-bd_dom_put_sf"/>
</dbReference>
<dbReference type="GO" id="GO:0003700">
    <property type="term" value="F:DNA-binding transcription factor activity"/>
    <property type="evidence" value="ECO:0007669"/>
    <property type="project" value="InterPro"/>
</dbReference>
<feature type="domain" description="HTH merR-type" evidence="4">
    <location>
        <begin position="4"/>
        <end position="73"/>
    </location>
</feature>
<reference evidence="5" key="1">
    <citation type="submission" date="2015-04" db="EMBL/GenBank/DDBJ databases">
        <authorList>
            <person name="Syromyatnikov M.Y."/>
            <person name="Popov V.N."/>
        </authorList>
    </citation>
    <scope>NUCLEOTIDE SEQUENCE</scope>
    <source>
        <strain evidence="5">MO-1</strain>
    </source>
</reference>
<dbReference type="GO" id="GO:0046872">
    <property type="term" value="F:metal ion binding"/>
    <property type="evidence" value="ECO:0007669"/>
    <property type="project" value="InterPro"/>
</dbReference>
<evidence type="ECO:0000256" key="2">
    <source>
        <dbReference type="ARBA" id="ARBA00023125"/>
    </source>
</evidence>
<dbReference type="InterPro" id="IPR036594">
    <property type="entry name" value="Meth_synthase_dom"/>
</dbReference>
<evidence type="ECO:0000256" key="1">
    <source>
        <dbReference type="ARBA" id="ARBA00023015"/>
    </source>
</evidence>
<dbReference type="AlphaFoldDB" id="A0A1S7LEU0"/>
<dbReference type="PANTHER" id="PTHR30204:SF67">
    <property type="entry name" value="HTH-TYPE TRANSCRIPTIONAL REGULATOR MLRA-RELATED"/>
    <property type="match status" value="1"/>
</dbReference>
<dbReference type="PROSITE" id="PS50937">
    <property type="entry name" value="HTH_MERR_2"/>
    <property type="match status" value="1"/>
</dbReference>
<gene>
    <name evidence="5" type="ORF">MAGMO_0100</name>
</gene>
<dbReference type="Gene3D" id="1.10.1660.10">
    <property type="match status" value="1"/>
</dbReference>
<sequence length="298" mass="33583">MHQGYPIRRIASILQVTPSTLRTWERRYQLFTPSRTSSGQRLYTPQDLQTAHQLRHLLDGGLRIREAVSKLRSQTLREQSAPNTKAPSLWDEHQANGRMAVAQFDLPTLDTLFQSALERFPEETVLRHFVIPLFDYLGENWDQHPGGIAEEHFASTYFQAQLINLYYHKIPVTQGPRLAVSCLPDERHEMGLLVFCLTLMGEGYLPTFFGPDLPLFQFQSVVASSEVDGIIVSGKSQSLSPSQREVISEIAQNCTIPIFVGGPISRGEESYFEGVGMVPIGDSYQEAVHIIDQHLQSS</sequence>
<dbReference type="Pfam" id="PF13411">
    <property type="entry name" value="MerR_1"/>
    <property type="match status" value="1"/>
</dbReference>
<evidence type="ECO:0000259" key="4">
    <source>
        <dbReference type="PROSITE" id="PS50937"/>
    </source>
</evidence>
<dbReference type="InterPro" id="IPR047057">
    <property type="entry name" value="MerR_fam"/>
</dbReference>
<dbReference type="EMBL" id="LO017727">
    <property type="protein sequence ID" value="CRH04316.1"/>
    <property type="molecule type" value="Genomic_DNA"/>
</dbReference>